<dbReference type="PROSITE" id="PS50245">
    <property type="entry name" value="CAP_GLY_2"/>
    <property type="match status" value="1"/>
</dbReference>
<accession>A0ABD2JI08</accession>
<feature type="coiled-coil region" evidence="1">
    <location>
        <begin position="833"/>
        <end position="874"/>
    </location>
</feature>
<feature type="compositionally biased region" description="Basic and acidic residues" evidence="2">
    <location>
        <begin position="388"/>
        <end position="410"/>
    </location>
</feature>
<evidence type="ECO:0000259" key="3">
    <source>
        <dbReference type="PROSITE" id="PS50245"/>
    </source>
</evidence>
<evidence type="ECO:0000256" key="1">
    <source>
        <dbReference type="SAM" id="Coils"/>
    </source>
</evidence>
<feature type="compositionally biased region" description="Basic and acidic residues" evidence="2">
    <location>
        <begin position="447"/>
        <end position="526"/>
    </location>
</feature>
<dbReference type="InterPro" id="IPR000938">
    <property type="entry name" value="CAP-Gly_domain"/>
</dbReference>
<feature type="compositionally biased region" description="Basic and acidic residues" evidence="2">
    <location>
        <begin position="785"/>
        <end position="802"/>
    </location>
</feature>
<dbReference type="PANTHER" id="PTHR18916:SF93">
    <property type="entry name" value="RESTIN HOMOLOG"/>
    <property type="match status" value="1"/>
</dbReference>
<feature type="domain" description="CAP-Gly" evidence="3">
    <location>
        <begin position="45"/>
        <end position="87"/>
    </location>
</feature>
<feature type="region of interest" description="Disordered" evidence="2">
    <location>
        <begin position="646"/>
        <end position="673"/>
    </location>
</feature>
<name>A0ABD2JI08_HETSC</name>
<dbReference type="Gene3D" id="2.30.30.190">
    <property type="entry name" value="CAP Gly-rich-like domain"/>
    <property type="match status" value="1"/>
</dbReference>
<feature type="region of interest" description="Disordered" evidence="2">
    <location>
        <begin position="785"/>
        <end position="811"/>
    </location>
</feature>
<protein>
    <recommendedName>
        <fullName evidence="3">CAP-Gly domain-containing protein</fullName>
    </recommendedName>
</protein>
<feature type="compositionally biased region" description="Low complexity" evidence="2">
    <location>
        <begin position="124"/>
        <end position="162"/>
    </location>
</feature>
<feature type="region of interest" description="Disordered" evidence="2">
    <location>
        <begin position="991"/>
        <end position="1050"/>
    </location>
</feature>
<feature type="compositionally biased region" description="Polar residues" evidence="2">
    <location>
        <begin position="532"/>
        <end position="543"/>
    </location>
</feature>
<dbReference type="Pfam" id="PF01302">
    <property type="entry name" value="CAP_GLY"/>
    <property type="match status" value="1"/>
</dbReference>
<dbReference type="SUPFAM" id="SSF74924">
    <property type="entry name" value="Cap-Gly domain"/>
    <property type="match status" value="1"/>
</dbReference>
<comment type="caution">
    <text evidence="4">The sequence shown here is derived from an EMBL/GenBank/DDBJ whole genome shotgun (WGS) entry which is preliminary data.</text>
</comment>
<dbReference type="PANTHER" id="PTHR18916">
    <property type="entry name" value="DYNACTIN 1-RELATED MICROTUBULE-BINDING"/>
    <property type="match status" value="1"/>
</dbReference>
<feature type="region of interest" description="Disordered" evidence="2">
    <location>
        <begin position="113"/>
        <end position="162"/>
    </location>
</feature>
<feature type="compositionally biased region" description="Basic and acidic residues" evidence="2">
    <location>
        <begin position="305"/>
        <end position="330"/>
    </location>
</feature>
<feature type="region of interest" description="Disordered" evidence="2">
    <location>
        <begin position="911"/>
        <end position="968"/>
    </location>
</feature>
<sequence length="1050" mass="117924">MEMMNKSTTNRDSADDPYASIVSRTTVGQRVLVNGHFGGVLRYLGTVAGKEGLYCGVELDQRVGKNDGTYGGVVYFECPPGHGIFAPSHKVQPELCVESSSGPIPVTAQRHHQQRSGCNGKRMVSSAALPSSSGSSTVTPPPVASLRSPPASACPSSAASARPPLPPMDWSLMSLGSTNSDGSAGHFNIFDDALMANSQVTYTVFDSDCLMLSDLELTDSTVLRLDEDESDGGEGEEEEDTFHQNRMFLLMEEEEAEETKRGSFLDRSVILDGPTLNLALPVIESNKMRAEEENEETPTPMVEMSRTDDFRRERDEDRLNRNHLRLEFADTTKSGPMQKTTTAAQQQQNANNNNSSSNSTSGVDRRGDGGLSVISQKEEQQNNNNNRNDGERQRRGEETHQQQQRKETPKRPRASLFPSAPPANPMRTKCKAPSKSQMIMDQLKASIEAEKQRAKRKKEEEEEKRKRDEEEKKRKEEEEEEKKKKDEEEEKKRKEEEEEKKKKEEEKKKRGEEEKKRTMDAEKSELNETVPIESTANLTTMEQTVPKVKEVKPRRSLLAQASQQRPPLPRASAQSSASAPTQVALPRSHSRSRITPSARPVLSSRENTSIALKGTAPMSGMTRRSMTTKSQSVEHVAVAQKHLSGIGRNIANGRTKESKSANASDRQRKEVEDELNRTKQMLKQTTKTLDVFAVVASHFDRKLDNANTESAVLMAQKGDEAAQHQRAIAELDCNWKKRLQRAKEDHRVEIDELRAKISSEQAENIAKIQLQHQKTVNELEKHAQKLGKKLAEHEEKHRRELAESASQSTNRLHKELESRNYELQMKSEEMFKLRQANRELQFEVDKLPEKEAQIVKLEARIGDLRDEVNKLRQLQKKLIVQLEGYQHELNNIRVKADAVVKEKEVLEYQLNGQNGGEANGGTPRTRKSFAVPSVSASTPPNRTPETQRKRTSHLSMSCHSNGKANTPRFDMSRSMDSSMIGQSLIACYIQEGRSKPQNTPTKIYTPRDVTEIPCDSSSNGRRVVNFDSTREDNEEPNRAVDSEEKCDPSP</sequence>
<dbReference type="InterPro" id="IPR036859">
    <property type="entry name" value="CAP-Gly_dom_sf"/>
</dbReference>
<dbReference type="AlphaFoldDB" id="A0ABD2JI08"/>
<feature type="compositionally biased region" description="Basic and acidic residues" evidence="2">
    <location>
        <begin position="1028"/>
        <end position="1050"/>
    </location>
</feature>
<reference evidence="4 5" key="1">
    <citation type="submission" date="2024-10" db="EMBL/GenBank/DDBJ databases">
        <authorList>
            <person name="Kim D."/>
        </authorList>
    </citation>
    <scope>NUCLEOTIDE SEQUENCE [LARGE SCALE GENOMIC DNA]</scope>
    <source>
        <strain evidence="4">Taebaek</strain>
    </source>
</reference>
<dbReference type="PROSITE" id="PS00845">
    <property type="entry name" value="CAP_GLY_1"/>
    <property type="match status" value="1"/>
</dbReference>
<keyword evidence="1" id="KW-0175">Coiled coil</keyword>
<evidence type="ECO:0000313" key="4">
    <source>
        <dbReference type="EMBL" id="KAL3090256.1"/>
    </source>
</evidence>
<dbReference type="EMBL" id="JBICCN010000143">
    <property type="protein sequence ID" value="KAL3090256.1"/>
    <property type="molecule type" value="Genomic_DNA"/>
</dbReference>
<feature type="compositionally biased region" description="Polar residues" evidence="2">
    <location>
        <begin position="934"/>
        <end position="944"/>
    </location>
</feature>
<organism evidence="4 5">
    <name type="scientific">Heterodera schachtii</name>
    <name type="common">Sugarbeet cyst nematode worm</name>
    <name type="synonym">Tylenchus schachtii</name>
    <dbReference type="NCBI Taxonomy" id="97005"/>
    <lineage>
        <taxon>Eukaryota</taxon>
        <taxon>Metazoa</taxon>
        <taxon>Ecdysozoa</taxon>
        <taxon>Nematoda</taxon>
        <taxon>Chromadorea</taxon>
        <taxon>Rhabditida</taxon>
        <taxon>Tylenchina</taxon>
        <taxon>Tylenchomorpha</taxon>
        <taxon>Tylenchoidea</taxon>
        <taxon>Heteroderidae</taxon>
        <taxon>Heteroderinae</taxon>
        <taxon>Heterodera</taxon>
    </lineage>
</organism>
<dbReference type="Proteomes" id="UP001620645">
    <property type="component" value="Unassembled WGS sequence"/>
</dbReference>
<feature type="compositionally biased region" description="Basic and acidic residues" evidence="2">
    <location>
        <begin position="654"/>
        <end position="673"/>
    </location>
</feature>
<proteinExistence type="predicted"/>
<feature type="compositionally biased region" description="Low complexity" evidence="2">
    <location>
        <begin position="570"/>
        <end position="580"/>
    </location>
</feature>
<keyword evidence="5" id="KW-1185">Reference proteome</keyword>
<feature type="region of interest" description="Disordered" evidence="2">
    <location>
        <begin position="287"/>
        <end position="625"/>
    </location>
</feature>
<feature type="compositionally biased region" description="Low complexity" evidence="2">
    <location>
        <begin position="340"/>
        <end position="361"/>
    </location>
</feature>
<evidence type="ECO:0000256" key="2">
    <source>
        <dbReference type="SAM" id="MobiDB-lite"/>
    </source>
</evidence>
<gene>
    <name evidence="4" type="ORF">niasHS_006708</name>
</gene>
<dbReference type="SMART" id="SM01052">
    <property type="entry name" value="CAP_GLY"/>
    <property type="match status" value="1"/>
</dbReference>
<evidence type="ECO:0000313" key="5">
    <source>
        <dbReference type="Proteomes" id="UP001620645"/>
    </source>
</evidence>
<feature type="compositionally biased region" description="Polar residues" evidence="2">
    <location>
        <begin position="953"/>
        <end position="964"/>
    </location>
</feature>